<organism evidence="7 8">
    <name type="scientific">Herbidospora galbida</name>
    <dbReference type="NCBI Taxonomy" id="2575442"/>
    <lineage>
        <taxon>Bacteria</taxon>
        <taxon>Bacillati</taxon>
        <taxon>Actinomycetota</taxon>
        <taxon>Actinomycetes</taxon>
        <taxon>Streptosporangiales</taxon>
        <taxon>Streptosporangiaceae</taxon>
        <taxon>Herbidospora</taxon>
    </lineage>
</organism>
<dbReference type="Gene3D" id="1.10.287.1350">
    <property type="match status" value="1"/>
</dbReference>
<dbReference type="GO" id="GO:0008171">
    <property type="term" value="F:O-methyltransferase activity"/>
    <property type="evidence" value="ECO:0007669"/>
    <property type="project" value="InterPro"/>
</dbReference>
<dbReference type="SUPFAM" id="SSF53335">
    <property type="entry name" value="S-adenosyl-L-methionine-dependent methyltransferases"/>
    <property type="match status" value="1"/>
</dbReference>
<dbReference type="Gene3D" id="1.10.10.10">
    <property type="entry name" value="Winged helix-like DNA-binding domain superfamily/Winged helix DNA-binding domain"/>
    <property type="match status" value="1"/>
</dbReference>
<keyword evidence="1 7" id="KW-0489">Methyltransferase</keyword>
<dbReference type="GO" id="GO:0032259">
    <property type="term" value="P:methylation"/>
    <property type="evidence" value="ECO:0007669"/>
    <property type="project" value="UniProtKB-KW"/>
</dbReference>
<dbReference type="CDD" id="cd02440">
    <property type="entry name" value="AdoMet_MTases"/>
    <property type="match status" value="1"/>
</dbReference>
<dbReference type="InterPro" id="IPR036390">
    <property type="entry name" value="WH_DNA-bd_sf"/>
</dbReference>
<dbReference type="InterPro" id="IPR016461">
    <property type="entry name" value="COMT-like"/>
</dbReference>
<evidence type="ECO:0000259" key="6">
    <source>
        <dbReference type="Pfam" id="PF08100"/>
    </source>
</evidence>
<comment type="caution">
    <text evidence="7">The sequence shown here is derived from an EMBL/GenBank/DDBJ whole genome shotgun (WGS) entry which is preliminary data.</text>
</comment>
<dbReference type="PROSITE" id="PS51683">
    <property type="entry name" value="SAM_OMT_II"/>
    <property type="match status" value="1"/>
</dbReference>
<accession>A0A4U3MSJ7</accession>
<proteinExistence type="predicted"/>
<evidence type="ECO:0000259" key="5">
    <source>
        <dbReference type="Pfam" id="PF00891"/>
    </source>
</evidence>
<gene>
    <name evidence="7" type="ORF">FDA94_01160</name>
</gene>
<evidence type="ECO:0000313" key="8">
    <source>
        <dbReference type="Proteomes" id="UP000308705"/>
    </source>
</evidence>
<protein>
    <submittedName>
        <fullName evidence="7">Methyltransferase domain-containing protein</fullName>
    </submittedName>
</protein>
<evidence type="ECO:0000256" key="2">
    <source>
        <dbReference type="ARBA" id="ARBA00022679"/>
    </source>
</evidence>
<dbReference type="EMBL" id="SZQA01000001">
    <property type="protein sequence ID" value="TKK91427.1"/>
    <property type="molecule type" value="Genomic_DNA"/>
</dbReference>
<reference evidence="7 8" key="1">
    <citation type="submission" date="2019-04" db="EMBL/GenBank/DDBJ databases">
        <title>Herbidospora sp. NEAU-GS14.nov., a novel actinomycete isolated from soil.</title>
        <authorList>
            <person name="Han L."/>
        </authorList>
    </citation>
    <scope>NUCLEOTIDE SEQUENCE [LARGE SCALE GENOMIC DNA]</scope>
    <source>
        <strain evidence="7 8">NEAU-GS14</strain>
    </source>
</reference>
<feature type="domain" description="O-methyltransferase dimerisation" evidence="6">
    <location>
        <begin position="11"/>
        <end position="85"/>
    </location>
</feature>
<feature type="domain" description="O-methyltransferase C-terminal" evidence="5">
    <location>
        <begin position="113"/>
        <end position="315"/>
    </location>
</feature>
<dbReference type="InterPro" id="IPR029063">
    <property type="entry name" value="SAM-dependent_MTases_sf"/>
</dbReference>
<dbReference type="Pfam" id="PF08100">
    <property type="entry name" value="Dimerisation"/>
    <property type="match status" value="1"/>
</dbReference>
<evidence type="ECO:0000256" key="3">
    <source>
        <dbReference type="ARBA" id="ARBA00022691"/>
    </source>
</evidence>
<evidence type="ECO:0000256" key="4">
    <source>
        <dbReference type="PIRSR" id="PIRSR005739-1"/>
    </source>
</evidence>
<dbReference type="AlphaFoldDB" id="A0A4U3MSJ7"/>
<feature type="active site" description="Proton acceptor" evidence="4">
    <location>
        <position position="244"/>
    </location>
</feature>
<keyword evidence="3" id="KW-0949">S-adenosyl-L-methionine</keyword>
<dbReference type="InterPro" id="IPR001077">
    <property type="entry name" value="COMT_C"/>
</dbReference>
<dbReference type="OrthoDB" id="4145676at2"/>
<sequence>MTDSNAAELMRLLTAKWYPPVIGVLADLGIADHLVDGPRPAGELAAAVGAHPGALHRLLRAAVSIGLFTHDGSGNFGLSPMSEHLRSDRPGSLRPAAVMFAMEPFWSPYGRIRHSVLTGEPAFDQLHGMSIYQYLSENPDQAATFGAAAAAFHAQAVTQIAISHDFSRYGTVVDVGGGTGSLLAAILRAHPAVRGVLFDRPDVIAKAYETFEQEKLTDRIELVSGDFFESVPSGDALLIKSCLHNFSDAEATEILRVMRRATPPEATLLVAETVVPSGDGPHYSKLDDIEMLVIAGGADRDEQEYTRLLTAGGFSLQSVTPCGERFSLLEARPAG</sequence>
<dbReference type="InterPro" id="IPR012967">
    <property type="entry name" value="COMT_dimerisation"/>
</dbReference>
<dbReference type="InterPro" id="IPR036388">
    <property type="entry name" value="WH-like_DNA-bd_sf"/>
</dbReference>
<keyword evidence="8" id="KW-1185">Reference proteome</keyword>
<dbReference type="RefSeq" id="WP_137245115.1">
    <property type="nucleotide sequence ID" value="NZ_SZQA01000001.1"/>
</dbReference>
<dbReference type="GO" id="GO:0046983">
    <property type="term" value="F:protein dimerization activity"/>
    <property type="evidence" value="ECO:0007669"/>
    <property type="project" value="InterPro"/>
</dbReference>
<dbReference type="Proteomes" id="UP000308705">
    <property type="component" value="Unassembled WGS sequence"/>
</dbReference>
<dbReference type="PANTHER" id="PTHR43712">
    <property type="entry name" value="PUTATIVE (AFU_ORTHOLOGUE AFUA_4G14580)-RELATED"/>
    <property type="match status" value="1"/>
</dbReference>
<dbReference type="Gene3D" id="3.40.50.150">
    <property type="entry name" value="Vaccinia Virus protein VP39"/>
    <property type="match status" value="1"/>
</dbReference>
<dbReference type="PANTHER" id="PTHR43712:SF2">
    <property type="entry name" value="O-METHYLTRANSFERASE CICE"/>
    <property type="match status" value="1"/>
</dbReference>
<evidence type="ECO:0000256" key="1">
    <source>
        <dbReference type="ARBA" id="ARBA00022603"/>
    </source>
</evidence>
<keyword evidence="2 7" id="KW-0808">Transferase</keyword>
<name>A0A4U3MSJ7_9ACTN</name>
<dbReference type="PIRSF" id="PIRSF005739">
    <property type="entry name" value="O-mtase"/>
    <property type="match status" value="1"/>
</dbReference>
<dbReference type="Pfam" id="PF00891">
    <property type="entry name" value="Methyltransf_2"/>
    <property type="match status" value="1"/>
</dbReference>
<evidence type="ECO:0000313" key="7">
    <source>
        <dbReference type="EMBL" id="TKK91427.1"/>
    </source>
</evidence>
<dbReference type="SUPFAM" id="SSF46785">
    <property type="entry name" value="Winged helix' DNA-binding domain"/>
    <property type="match status" value="1"/>
</dbReference>